<dbReference type="EMBL" id="SNZR01000013">
    <property type="protein sequence ID" value="TDR90505.1"/>
    <property type="molecule type" value="Genomic_DNA"/>
</dbReference>
<dbReference type="AlphaFoldDB" id="A0A4R7C0C2"/>
<feature type="region of interest" description="Disordered" evidence="1">
    <location>
        <begin position="164"/>
        <end position="183"/>
    </location>
</feature>
<evidence type="ECO:0000256" key="2">
    <source>
        <dbReference type="SAM" id="SignalP"/>
    </source>
</evidence>
<accession>A0A4R7C0C2</accession>
<feature type="domain" description="Peptidoglycan binding-like" evidence="3">
    <location>
        <begin position="72"/>
        <end position="121"/>
    </location>
</feature>
<evidence type="ECO:0000313" key="4">
    <source>
        <dbReference type="EMBL" id="TDR90505.1"/>
    </source>
</evidence>
<protein>
    <submittedName>
        <fullName evidence="4">Putative peptidoglycan binding protein</fullName>
    </submittedName>
</protein>
<comment type="caution">
    <text evidence="4">The sequence shown here is derived from an EMBL/GenBank/DDBJ whole genome shotgun (WGS) entry which is preliminary data.</text>
</comment>
<keyword evidence="5" id="KW-1185">Reference proteome</keyword>
<reference evidence="4 5" key="1">
    <citation type="submission" date="2019-03" db="EMBL/GenBank/DDBJ databases">
        <title>Genomic Encyclopedia of Type Strains, Phase IV (KMG-IV): sequencing the most valuable type-strain genomes for metagenomic binning, comparative biology and taxonomic classification.</title>
        <authorList>
            <person name="Goeker M."/>
        </authorList>
    </citation>
    <scope>NUCLEOTIDE SEQUENCE [LARGE SCALE GENOMIC DNA]</scope>
    <source>
        <strain evidence="4 5">DSM 25903</strain>
    </source>
</reference>
<dbReference type="InterPro" id="IPR036366">
    <property type="entry name" value="PGBDSf"/>
</dbReference>
<dbReference type="InterPro" id="IPR002477">
    <property type="entry name" value="Peptidoglycan-bd-like"/>
</dbReference>
<dbReference type="Proteomes" id="UP000295122">
    <property type="component" value="Unassembled WGS sequence"/>
</dbReference>
<proteinExistence type="predicted"/>
<organism evidence="4 5">
    <name type="scientific">Enterovirga rhinocerotis</name>
    <dbReference type="NCBI Taxonomy" id="1339210"/>
    <lineage>
        <taxon>Bacteria</taxon>
        <taxon>Pseudomonadati</taxon>
        <taxon>Pseudomonadota</taxon>
        <taxon>Alphaproteobacteria</taxon>
        <taxon>Hyphomicrobiales</taxon>
        <taxon>Methylobacteriaceae</taxon>
        <taxon>Enterovirga</taxon>
    </lineage>
</organism>
<dbReference type="Gene3D" id="1.10.101.10">
    <property type="entry name" value="PGBD-like superfamily/PGBD"/>
    <property type="match status" value="1"/>
</dbReference>
<gene>
    <name evidence="4" type="ORF">EV668_3356</name>
</gene>
<dbReference type="InterPro" id="IPR036365">
    <property type="entry name" value="PGBD-like_sf"/>
</dbReference>
<evidence type="ECO:0000313" key="5">
    <source>
        <dbReference type="Proteomes" id="UP000295122"/>
    </source>
</evidence>
<keyword evidence="2" id="KW-0732">Signal</keyword>
<evidence type="ECO:0000256" key="1">
    <source>
        <dbReference type="SAM" id="MobiDB-lite"/>
    </source>
</evidence>
<feature type="chain" id="PRO_5020247115" evidence="2">
    <location>
        <begin position="30"/>
        <end position="495"/>
    </location>
</feature>
<dbReference type="OrthoDB" id="6810892at2"/>
<name>A0A4R7C0C2_9HYPH</name>
<dbReference type="SUPFAM" id="SSF47090">
    <property type="entry name" value="PGBD-like"/>
    <property type="match status" value="1"/>
</dbReference>
<evidence type="ECO:0000259" key="3">
    <source>
        <dbReference type="Pfam" id="PF01471"/>
    </source>
</evidence>
<dbReference type="Pfam" id="PF01471">
    <property type="entry name" value="PG_binding_1"/>
    <property type="match status" value="1"/>
</dbReference>
<feature type="signal peptide" evidence="2">
    <location>
        <begin position="1"/>
        <end position="29"/>
    </location>
</feature>
<sequence>MPDSRRLRARLAIALAGGCAILAPLPARAQMSAPDADQAGQALQAPAGEAMQALAEPAYEAARAAFEALPEANRTAIQDALVWTGDYASTADGVFGRRSFEAIQAFQRRTKRPATGVLDKAATATLLSAAARARGAAGFSVVSDQPTGIRIGLPLKLLPKRSANTAGGTRLQSKDDRVTLDTRSQPGDAEELRALYERNLAIRTPGRTITYRLQRPDFVVIAGETPGGRFYSRYAQQGETIRGFSIGYDKALSAEFDRITVAIANSFDAFPGSAAQVAGRPGLVPPTRPGTEPSLAPGRPPAAAVTGLAVGARRVVVPASIRETCPAPQVDGQPARIVSSAGGLALLETSAQRRTVPLSFAANPAEGPGAVLFFAAGEGGRPVVAPAEFTANGRLVAPLQEGASGAVAIDRSGAVAGMVGAAPSGRRAVAGLVPPASYPYIGAAELRALAGGDGEPPATATEASPSIGGAAAAILPALVAVTCPAAGGLAPPRRP</sequence>